<reference evidence="2" key="2">
    <citation type="submission" date="2023-06" db="EMBL/GenBank/DDBJ databases">
        <authorList>
            <consortium name="Lawrence Berkeley National Laboratory"/>
            <person name="Haridas S."/>
            <person name="Hensen N."/>
            <person name="Bonometti L."/>
            <person name="Westerberg I."/>
            <person name="Brannstrom I.O."/>
            <person name="Guillou S."/>
            <person name="Cros-Aarteil S."/>
            <person name="Calhoun S."/>
            <person name="Kuo A."/>
            <person name="Mondo S."/>
            <person name="Pangilinan J."/>
            <person name="Riley R."/>
            <person name="Labutti K."/>
            <person name="Andreopoulos B."/>
            <person name="Lipzen A."/>
            <person name="Chen C."/>
            <person name="Yanf M."/>
            <person name="Daum C."/>
            <person name="Ng V."/>
            <person name="Clum A."/>
            <person name="Steindorff A."/>
            <person name="Ohm R."/>
            <person name="Martin F."/>
            <person name="Silar P."/>
            <person name="Natvig D."/>
            <person name="Lalanne C."/>
            <person name="Gautier V."/>
            <person name="Ament-Velasquez S.L."/>
            <person name="Kruys A."/>
            <person name="Hutchinson M.I."/>
            <person name="Powell A.J."/>
            <person name="Barry K."/>
            <person name="Miller A.N."/>
            <person name="Grigoriev I.V."/>
            <person name="Debuchy R."/>
            <person name="Gladieux P."/>
            <person name="Thoren M.H."/>
            <person name="Johannesson H."/>
        </authorList>
    </citation>
    <scope>NUCLEOTIDE SEQUENCE</scope>
    <source>
        <strain evidence="2">CBS 314.62</strain>
    </source>
</reference>
<reference evidence="2" key="1">
    <citation type="journal article" date="2023" name="Mol. Phylogenet. Evol.">
        <title>Genome-scale phylogeny and comparative genomics of the fungal order Sordariales.</title>
        <authorList>
            <person name="Hensen N."/>
            <person name="Bonometti L."/>
            <person name="Westerberg I."/>
            <person name="Brannstrom I.O."/>
            <person name="Guillou S."/>
            <person name="Cros-Aarteil S."/>
            <person name="Calhoun S."/>
            <person name="Haridas S."/>
            <person name="Kuo A."/>
            <person name="Mondo S."/>
            <person name="Pangilinan J."/>
            <person name="Riley R."/>
            <person name="LaButti K."/>
            <person name="Andreopoulos B."/>
            <person name="Lipzen A."/>
            <person name="Chen C."/>
            <person name="Yan M."/>
            <person name="Daum C."/>
            <person name="Ng V."/>
            <person name="Clum A."/>
            <person name="Steindorff A."/>
            <person name="Ohm R.A."/>
            <person name="Martin F."/>
            <person name="Silar P."/>
            <person name="Natvig D.O."/>
            <person name="Lalanne C."/>
            <person name="Gautier V."/>
            <person name="Ament-Velasquez S.L."/>
            <person name="Kruys A."/>
            <person name="Hutchinson M.I."/>
            <person name="Powell A.J."/>
            <person name="Barry K."/>
            <person name="Miller A.N."/>
            <person name="Grigoriev I.V."/>
            <person name="Debuchy R."/>
            <person name="Gladieux P."/>
            <person name="Hiltunen Thoren M."/>
            <person name="Johannesson H."/>
        </authorList>
    </citation>
    <scope>NUCLEOTIDE SEQUENCE</scope>
    <source>
        <strain evidence="2">CBS 314.62</strain>
    </source>
</reference>
<feature type="compositionally biased region" description="Basic residues" evidence="1">
    <location>
        <begin position="439"/>
        <end position="451"/>
    </location>
</feature>
<feature type="region of interest" description="Disordered" evidence="1">
    <location>
        <begin position="428"/>
        <end position="451"/>
    </location>
</feature>
<feature type="region of interest" description="Disordered" evidence="1">
    <location>
        <begin position="107"/>
        <end position="136"/>
    </location>
</feature>
<dbReference type="EMBL" id="JAULSO010000001">
    <property type="protein sequence ID" value="KAK3695482.1"/>
    <property type="molecule type" value="Genomic_DNA"/>
</dbReference>
<feature type="region of interest" description="Disordered" evidence="1">
    <location>
        <begin position="1"/>
        <end position="30"/>
    </location>
</feature>
<comment type="caution">
    <text evidence="2">The sequence shown here is derived from an EMBL/GenBank/DDBJ whole genome shotgun (WGS) entry which is preliminary data.</text>
</comment>
<feature type="compositionally biased region" description="Basic and acidic residues" evidence="1">
    <location>
        <begin position="428"/>
        <end position="438"/>
    </location>
</feature>
<accession>A0AAE0XM84</accession>
<keyword evidence="3" id="KW-1185">Reference proteome</keyword>
<organism evidence="2 3">
    <name type="scientific">Podospora appendiculata</name>
    <dbReference type="NCBI Taxonomy" id="314037"/>
    <lineage>
        <taxon>Eukaryota</taxon>
        <taxon>Fungi</taxon>
        <taxon>Dikarya</taxon>
        <taxon>Ascomycota</taxon>
        <taxon>Pezizomycotina</taxon>
        <taxon>Sordariomycetes</taxon>
        <taxon>Sordariomycetidae</taxon>
        <taxon>Sordariales</taxon>
        <taxon>Podosporaceae</taxon>
        <taxon>Podospora</taxon>
    </lineage>
</organism>
<evidence type="ECO:0000313" key="3">
    <source>
        <dbReference type="Proteomes" id="UP001270362"/>
    </source>
</evidence>
<dbReference type="AlphaFoldDB" id="A0AAE0XM84"/>
<proteinExistence type="predicted"/>
<evidence type="ECO:0000313" key="2">
    <source>
        <dbReference type="EMBL" id="KAK3695482.1"/>
    </source>
</evidence>
<protein>
    <submittedName>
        <fullName evidence="2">Uncharacterized protein</fullName>
    </submittedName>
</protein>
<name>A0AAE0XM84_9PEZI</name>
<evidence type="ECO:0000256" key="1">
    <source>
        <dbReference type="SAM" id="MobiDB-lite"/>
    </source>
</evidence>
<gene>
    <name evidence="2" type="ORF">B0T22DRAFT_455407</name>
</gene>
<sequence length="451" mass="50108">MMTPLGDTPSIRSGNLPPPPSSDLGLATSDKRVNTYLGDNDSVASEGTLDSSRITVKGLTNLASYPNPMQKAAQLKLAKARTGNLAASRPNTPSSFSYTSSDIAKDRTTGAYGSAPNAAGTPQPLTAGPPGQRQFRPSTFSAAIRALGITEDGNPSQSRALPSNFQPNTFHEVYGPAYAYGMRHAMDIRDAPMDNSDQPGLYPQVSLLNERSSAPTNSYNLAPSEVFVNSEPSSNFYDATMETESNAFNVRDSLPAEKVKDYYRQGFPIKYKYSGRYCEPAPDDWFDRLMNRSWPPVPEDLTQRREKTDRQFYAGTRELAMDMDRILSDHQHRIFERSVGVIGEERERFKATQIGSDGKVQLPPMSINEVNNTEERVHAEPLLVMALATLLRHKEHKVLGDSAYKSWRSEFIEADDAWVDSSDEGKKTFFDQSKAEQPKKKKGVRKPRRGY</sequence>
<dbReference type="Proteomes" id="UP001270362">
    <property type="component" value="Unassembled WGS sequence"/>
</dbReference>